<dbReference type="EMBL" id="CAJPDQ010000004">
    <property type="protein sequence ID" value="CAF9908657.1"/>
    <property type="molecule type" value="Genomic_DNA"/>
</dbReference>
<evidence type="ECO:0000256" key="16">
    <source>
        <dbReference type="SAM" id="MobiDB-lite"/>
    </source>
</evidence>
<comment type="catalytic activity">
    <reaction evidence="2">
        <text>uridine in snRNA = pseudouridine in snRNA</text>
        <dbReference type="Rhea" id="RHEA:51124"/>
        <dbReference type="Rhea" id="RHEA-COMP:12891"/>
        <dbReference type="Rhea" id="RHEA-COMP:12892"/>
        <dbReference type="ChEBI" id="CHEBI:65314"/>
        <dbReference type="ChEBI" id="CHEBI:65315"/>
    </reaction>
</comment>
<evidence type="ECO:0000256" key="12">
    <source>
        <dbReference type="ARBA" id="ARBA00079072"/>
    </source>
</evidence>
<keyword evidence="7" id="KW-0413">Isomerase</keyword>
<dbReference type="InterPro" id="IPR020097">
    <property type="entry name" value="PsdUridine_synth_TruA_a/b_dom"/>
</dbReference>
<evidence type="ECO:0000313" key="19">
    <source>
        <dbReference type="Proteomes" id="UP000664169"/>
    </source>
</evidence>
<evidence type="ECO:0000256" key="2">
    <source>
        <dbReference type="ARBA" id="ARBA00001832"/>
    </source>
</evidence>
<evidence type="ECO:0000256" key="1">
    <source>
        <dbReference type="ARBA" id="ARBA00001166"/>
    </source>
</evidence>
<keyword evidence="8" id="KW-0539">Nucleus</keyword>
<evidence type="ECO:0000256" key="7">
    <source>
        <dbReference type="ARBA" id="ARBA00023235"/>
    </source>
</evidence>
<dbReference type="FunFam" id="3.30.70.580:FF:000002">
    <property type="entry name" value="tRNA pseudouridine synthase"/>
    <property type="match status" value="1"/>
</dbReference>
<keyword evidence="5" id="KW-0507">mRNA processing</keyword>
<dbReference type="GO" id="GO:0031120">
    <property type="term" value="P:snRNA pseudouridine synthesis"/>
    <property type="evidence" value="ECO:0007669"/>
    <property type="project" value="UniProtKB-ARBA"/>
</dbReference>
<dbReference type="InterPro" id="IPR020103">
    <property type="entry name" value="PsdUridine_synth_cat_dom_sf"/>
</dbReference>
<feature type="binding site" evidence="15">
    <location>
        <position position="234"/>
    </location>
    <ligand>
        <name>substrate</name>
    </ligand>
</feature>
<keyword evidence="19" id="KW-1185">Reference proteome</keyword>
<dbReference type="InterPro" id="IPR001406">
    <property type="entry name" value="PsdUridine_synth_TruA"/>
</dbReference>
<keyword evidence="6" id="KW-0819">tRNA processing</keyword>
<feature type="region of interest" description="Disordered" evidence="16">
    <location>
        <begin position="1"/>
        <end position="100"/>
    </location>
</feature>
<dbReference type="AlphaFoldDB" id="A0A8H3ER06"/>
<dbReference type="Gene3D" id="3.30.70.580">
    <property type="entry name" value="Pseudouridine synthase I, catalytic domain, N-terminal subdomain"/>
    <property type="match status" value="1"/>
</dbReference>
<evidence type="ECO:0000256" key="6">
    <source>
        <dbReference type="ARBA" id="ARBA00022694"/>
    </source>
</evidence>
<dbReference type="GO" id="GO:0009982">
    <property type="term" value="F:pseudouridine synthase activity"/>
    <property type="evidence" value="ECO:0007669"/>
    <property type="project" value="InterPro"/>
</dbReference>
<evidence type="ECO:0000256" key="3">
    <source>
        <dbReference type="ARBA" id="ARBA00004123"/>
    </source>
</evidence>
<dbReference type="SUPFAM" id="SSF55120">
    <property type="entry name" value="Pseudouridine synthase"/>
    <property type="match status" value="1"/>
</dbReference>
<accession>A0A8H3ER06</accession>
<dbReference type="Gene3D" id="3.30.70.660">
    <property type="entry name" value="Pseudouridine synthase I, catalytic domain, C-terminal subdomain"/>
    <property type="match status" value="1"/>
</dbReference>
<feature type="domain" description="Pseudouridine synthase I TruA alpha/beta" evidence="17">
    <location>
        <begin position="408"/>
        <end position="514"/>
    </location>
</feature>
<gene>
    <name evidence="18" type="ORF">GOMPHAMPRED_006249</name>
</gene>
<dbReference type="InterPro" id="IPR020094">
    <property type="entry name" value="TruA/RsuA/RluB/E/F_N"/>
</dbReference>
<dbReference type="InterPro" id="IPR041708">
    <property type="entry name" value="PUS1/PUS2-like"/>
</dbReference>
<dbReference type="PANTHER" id="PTHR11142">
    <property type="entry name" value="PSEUDOURIDYLATE SYNTHASE"/>
    <property type="match status" value="1"/>
</dbReference>
<evidence type="ECO:0000256" key="8">
    <source>
        <dbReference type="ARBA" id="ARBA00023242"/>
    </source>
</evidence>
<organism evidence="18 19">
    <name type="scientific">Gomphillus americanus</name>
    <dbReference type="NCBI Taxonomy" id="1940652"/>
    <lineage>
        <taxon>Eukaryota</taxon>
        <taxon>Fungi</taxon>
        <taxon>Dikarya</taxon>
        <taxon>Ascomycota</taxon>
        <taxon>Pezizomycotina</taxon>
        <taxon>Lecanoromycetes</taxon>
        <taxon>OSLEUM clade</taxon>
        <taxon>Ostropomycetidae</taxon>
        <taxon>Ostropales</taxon>
        <taxon>Graphidaceae</taxon>
        <taxon>Gomphilloideae</taxon>
        <taxon>Gomphillus</taxon>
    </lineage>
</organism>
<feature type="compositionally biased region" description="Basic residues" evidence="16">
    <location>
        <begin position="79"/>
        <end position="88"/>
    </location>
</feature>
<comment type="catalytic activity">
    <reaction evidence="9">
        <text>a uridine in tRNA = a pseudouridine in tRNA</text>
        <dbReference type="Rhea" id="RHEA:54572"/>
        <dbReference type="Rhea" id="RHEA-COMP:13339"/>
        <dbReference type="Rhea" id="RHEA-COMP:13934"/>
        <dbReference type="ChEBI" id="CHEBI:65314"/>
        <dbReference type="ChEBI" id="CHEBI:65315"/>
    </reaction>
</comment>
<dbReference type="FunFam" id="3.30.70.660:FF:000002">
    <property type="entry name" value="tRNA pseudouridine synthase"/>
    <property type="match status" value="1"/>
</dbReference>
<evidence type="ECO:0000259" key="17">
    <source>
        <dbReference type="Pfam" id="PF01416"/>
    </source>
</evidence>
<protein>
    <recommendedName>
        <fullName evidence="11">tRNA pseudouridine synthase 1</fullName>
    </recommendedName>
    <alternativeName>
        <fullName evidence="12">tRNA pseudouridylate synthase 1</fullName>
    </alternativeName>
    <alternativeName>
        <fullName evidence="13">tRNA-uridine isomerase 1</fullName>
    </alternativeName>
</protein>
<feature type="compositionally biased region" description="Polar residues" evidence="16">
    <location>
        <begin position="21"/>
        <end position="45"/>
    </location>
</feature>
<dbReference type="Pfam" id="PF01416">
    <property type="entry name" value="PseudoU_synth_1"/>
    <property type="match status" value="1"/>
</dbReference>
<dbReference type="OrthoDB" id="10256309at2759"/>
<evidence type="ECO:0000313" key="18">
    <source>
        <dbReference type="EMBL" id="CAF9908657.1"/>
    </source>
</evidence>
<evidence type="ECO:0000256" key="11">
    <source>
        <dbReference type="ARBA" id="ARBA00073968"/>
    </source>
</evidence>
<name>A0A8H3ER06_9LECA</name>
<comment type="subcellular location">
    <subcellularLocation>
        <location evidence="3">Nucleus</location>
    </subcellularLocation>
</comment>
<dbReference type="PANTHER" id="PTHR11142:SF4">
    <property type="entry name" value="PSEUDOURIDYLATE SYNTHASE 1 HOMOLOG"/>
    <property type="match status" value="1"/>
</dbReference>
<comment type="function">
    <text evidence="10">Formation of pseudouridine at positions 27 and 28 in the anticodon stem and loop of transfer RNAs; at positions 34 and 36 of intron-containing precursor tRNA(Ile) and at position 35 in the intron-containing tRNA(Tyr). Catalyzes pseudouridylation at position 44 in U2 snRNA. Also catalyzes pseudouridylation of mRNAs.</text>
</comment>
<comment type="catalytic activity">
    <reaction evidence="1">
        <text>a uridine in mRNA = a pseudouridine in mRNA</text>
        <dbReference type="Rhea" id="RHEA:56644"/>
        <dbReference type="Rhea" id="RHEA-COMP:14658"/>
        <dbReference type="Rhea" id="RHEA-COMP:14659"/>
        <dbReference type="ChEBI" id="CHEBI:65314"/>
        <dbReference type="ChEBI" id="CHEBI:65315"/>
    </reaction>
</comment>
<reference evidence="18" key="1">
    <citation type="submission" date="2021-03" db="EMBL/GenBank/DDBJ databases">
        <authorList>
            <person name="Tagirdzhanova G."/>
        </authorList>
    </citation>
    <scope>NUCLEOTIDE SEQUENCE</scope>
</reference>
<dbReference type="InterPro" id="IPR020095">
    <property type="entry name" value="PsdUridine_synth_TruA_C"/>
</dbReference>
<dbReference type="GO" id="GO:0003723">
    <property type="term" value="F:RNA binding"/>
    <property type="evidence" value="ECO:0007669"/>
    <property type="project" value="InterPro"/>
</dbReference>
<proteinExistence type="inferred from homology"/>
<evidence type="ECO:0000256" key="4">
    <source>
        <dbReference type="ARBA" id="ARBA00009375"/>
    </source>
</evidence>
<dbReference type="GO" id="GO:0031119">
    <property type="term" value="P:tRNA pseudouridine synthesis"/>
    <property type="evidence" value="ECO:0007669"/>
    <property type="project" value="InterPro"/>
</dbReference>
<dbReference type="GO" id="GO:1990481">
    <property type="term" value="P:mRNA pseudouridine synthesis"/>
    <property type="evidence" value="ECO:0007669"/>
    <property type="project" value="TreeGrafter"/>
</dbReference>
<evidence type="ECO:0000256" key="10">
    <source>
        <dbReference type="ARBA" id="ARBA00053072"/>
    </source>
</evidence>
<dbReference type="CDD" id="cd02568">
    <property type="entry name" value="PseudoU_synth_PUS1_PUS2"/>
    <property type="match status" value="1"/>
</dbReference>
<dbReference type="GO" id="GO:0006397">
    <property type="term" value="P:mRNA processing"/>
    <property type="evidence" value="ECO:0007669"/>
    <property type="project" value="UniProtKB-KW"/>
</dbReference>
<sequence length="618" mass="69474">MDTDNLPPVETAEQQIKLEPHTTSMENPSISQKRSQEDASNFTDRNSSKKQRKNAPRAQNQTLKKSGKRGNRGGPERSKAKKDTRKKNKSNEVEGGPKPIYAVGFSKEEIAEEERRPKKKVAIMIGYCGTGYKGLQIMPDVKTIESDIFGALVAAKAVSRANADEPKKVQLVRCARTDKGVHAGGNVLSMKMIIEDKDIVQKINDHLPPQIRIWGIEQTINSFSAYQQCDSRIYEYLIPTHCFLPPHPQTFLGRKLEELAQEAGGVGLYRDRQEDVEDFWAETEDRYVKPVLDAMDPEIRVEAIKRVFADFETSREDNIIDSARSTNIDATNANLAHDSTLAKENSKVGEDILKDTANVTDGSADTSTISSTIQSPLEQAIRSIKHAHHQARLAYRISPRRLMKVGYALSLFEGTWSFHNYTVSKRIGDPSCKRHIKSCRTQSRPFLIGDTEWISLKIHGQSFMMNQIRKMVLMTAMVVRCGTHKDIIQDSFNAPKMVIPRAPALGLLLERPVFEAYNKSGRFKGGNSRGPIGFDKYEDEMRVFKQKEIYDRMWKDEAEHLIFENFFAGLDSLHSPHLLWASSMGLAAIEKTVDGVMDVDADKVLGEEETAELGGEEG</sequence>
<comment type="similarity">
    <text evidence="4">Belongs to the tRNA pseudouridine synthase TruA family.</text>
</comment>
<evidence type="ECO:0000256" key="9">
    <source>
        <dbReference type="ARBA" id="ARBA00036943"/>
    </source>
</evidence>
<comment type="caution">
    <text evidence="18">The sequence shown here is derived from an EMBL/GenBank/DDBJ whole genome shotgun (WGS) entry which is preliminary data.</text>
</comment>
<feature type="active site" description="Nucleophile" evidence="14">
    <location>
        <position position="178"/>
    </location>
</feature>
<evidence type="ECO:0000256" key="14">
    <source>
        <dbReference type="PIRSR" id="PIRSR641708-1"/>
    </source>
</evidence>
<evidence type="ECO:0000256" key="15">
    <source>
        <dbReference type="PIRSR" id="PIRSR641708-2"/>
    </source>
</evidence>
<evidence type="ECO:0000256" key="5">
    <source>
        <dbReference type="ARBA" id="ARBA00022664"/>
    </source>
</evidence>
<evidence type="ECO:0000256" key="13">
    <source>
        <dbReference type="ARBA" id="ARBA00080858"/>
    </source>
</evidence>
<dbReference type="GO" id="GO:0005634">
    <property type="term" value="C:nucleus"/>
    <property type="evidence" value="ECO:0007669"/>
    <property type="project" value="UniProtKB-SubCell"/>
</dbReference>
<dbReference type="Proteomes" id="UP000664169">
    <property type="component" value="Unassembled WGS sequence"/>
</dbReference>